<evidence type="ECO:0000259" key="1">
    <source>
        <dbReference type="PROSITE" id="PS50003"/>
    </source>
</evidence>
<keyword evidence="3" id="KW-1185">Reference proteome</keyword>
<reference evidence="2 3" key="1">
    <citation type="journal article" date="2020" name="IScience">
        <title>Genome Sequencing of the Endangered Kingdonia uniflora (Circaeasteraceae, Ranunculales) Reveals Potential Mechanisms of Evolutionary Specialization.</title>
        <authorList>
            <person name="Sun Y."/>
            <person name="Deng T."/>
            <person name="Zhang A."/>
            <person name="Moore M.J."/>
            <person name="Landis J.B."/>
            <person name="Lin N."/>
            <person name="Zhang H."/>
            <person name="Zhang X."/>
            <person name="Huang J."/>
            <person name="Zhang X."/>
            <person name="Sun H."/>
            <person name="Wang H."/>
        </authorList>
    </citation>
    <scope>NUCLEOTIDE SEQUENCE [LARGE SCALE GENOMIC DNA]</scope>
    <source>
        <strain evidence="2">TB1705</strain>
        <tissue evidence="2">Leaf</tissue>
    </source>
</reference>
<evidence type="ECO:0000313" key="3">
    <source>
        <dbReference type="Proteomes" id="UP000541444"/>
    </source>
</evidence>
<dbReference type="InterPro" id="IPR011990">
    <property type="entry name" value="TPR-like_helical_dom_sf"/>
</dbReference>
<sequence length="73" mass="8390">MIVDDYNVALRSQFNNTKALLLHAQSNASLERWKESLRNYTVLNKEIPEDISIANSLAQVHLIFKNYQAARSL</sequence>
<dbReference type="Proteomes" id="UP000541444">
    <property type="component" value="Unassembled WGS sequence"/>
</dbReference>
<protein>
    <recommendedName>
        <fullName evidence="1">PH domain-containing protein</fullName>
    </recommendedName>
</protein>
<feature type="domain" description="PH" evidence="1">
    <location>
        <begin position="1"/>
        <end position="42"/>
    </location>
</feature>
<comment type="caution">
    <text evidence="2">The sequence shown here is derived from an EMBL/GenBank/DDBJ whole genome shotgun (WGS) entry which is preliminary data.</text>
</comment>
<dbReference type="PANTHER" id="PTHR46050">
    <property type="entry name" value="TPR REPEAT-CONTAINING THIOREDOXIN"/>
    <property type="match status" value="1"/>
</dbReference>
<evidence type="ECO:0000313" key="2">
    <source>
        <dbReference type="EMBL" id="KAF6166919.1"/>
    </source>
</evidence>
<dbReference type="GO" id="GO:0005737">
    <property type="term" value="C:cytoplasm"/>
    <property type="evidence" value="ECO:0007669"/>
    <property type="project" value="TreeGrafter"/>
</dbReference>
<dbReference type="InterPro" id="IPR044534">
    <property type="entry name" value="TTL1-4"/>
</dbReference>
<dbReference type="Gene3D" id="1.25.40.10">
    <property type="entry name" value="Tetratricopeptide repeat domain"/>
    <property type="match status" value="1"/>
</dbReference>
<dbReference type="SUPFAM" id="SSF48452">
    <property type="entry name" value="TPR-like"/>
    <property type="match status" value="1"/>
</dbReference>
<gene>
    <name evidence="2" type="ORF">GIB67_020148</name>
</gene>
<name>A0A7J7NI55_9MAGN</name>
<dbReference type="PROSITE" id="PS50003">
    <property type="entry name" value="PH_DOMAIN"/>
    <property type="match status" value="1"/>
</dbReference>
<proteinExistence type="predicted"/>
<dbReference type="PANTHER" id="PTHR46050:SF11">
    <property type="entry name" value="THIOREDOXIN DOMAIN-CONTAINING PROTEIN"/>
    <property type="match status" value="1"/>
</dbReference>
<accession>A0A7J7NI55</accession>
<dbReference type="AlphaFoldDB" id="A0A7J7NI55"/>
<organism evidence="2 3">
    <name type="scientific">Kingdonia uniflora</name>
    <dbReference type="NCBI Taxonomy" id="39325"/>
    <lineage>
        <taxon>Eukaryota</taxon>
        <taxon>Viridiplantae</taxon>
        <taxon>Streptophyta</taxon>
        <taxon>Embryophyta</taxon>
        <taxon>Tracheophyta</taxon>
        <taxon>Spermatophyta</taxon>
        <taxon>Magnoliopsida</taxon>
        <taxon>Ranunculales</taxon>
        <taxon>Circaeasteraceae</taxon>
        <taxon>Kingdonia</taxon>
    </lineage>
</organism>
<dbReference type="InterPro" id="IPR001849">
    <property type="entry name" value="PH_domain"/>
</dbReference>
<dbReference type="EMBL" id="JACGCM010000769">
    <property type="protein sequence ID" value="KAF6166919.1"/>
    <property type="molecule type" value="Genomic_DNA"/>
</dbReference>